<dbReference type="Gene3D" id="1.10.10.60">
    <property type="entry name" value="Homeodomain-like"/>
    <property type="match status" value="3"/>
</dbReference>
<feature type="region of interest" description="Disordered" evidence="6">
    <location>
        <begin position="42"/>
        <end position="101"/>
    </location>
</feature>
<dbReference type="PANTHER" id="PTHR24324">
    <property type="entry name" value="HOMEOBOX PROTEIN HHEX"/>
    <property type="match status" value="1"/>
</dbReference>
<feature type="compositionally biased region" description="Low complexity" evidence="6">
    <location>
        <begin position="544"/>
        <end position="553"/>
    </location>
</feature>
<keyword evidence="1 4" id="KW-0238">DNA-binding</keyword>
<dbReference type="GO" id="GO:0005634">
    <property type="term" value="C:nucleus"/>
    <property type="evidence" value="ECO:0007669"/>
    <property type="project" value="UniProtKB-SubCell"/>
</dbReference>
<feature type="region of interest" description="Disordered" evidence="6">
    <location>
        <begin position="260"/>
        <end position="298"/>
    </location>
</feature>
<dbReference type="RefSeq" id="XP_041191053.1">
    <property type="nucleotide sequence ID" value="XM_041343141.1"/>
</dbReference>
<keyword evidence="9" id="KW-1185">Reference proteome</keyword>
<dbReference type="EMBL" id="JABBWG010000024">
    <property type="protein sequence ID" value="KAG1813179.1"/>
    <property type="molecule type" value="Genomic_DNA"/>
</dbReference>
<evidence type="ECO:0000259" key="7">
    <source>
        <dbReference type="PROSITE" id="PS50071"/>
    </source>
</evidence>
<feature type="compositionally biased region" description="Basic residues" evidence="6">
    <location>
        <begin position="91"/>
        <end position="100"/>
    </location>
</feature>
<feature type="compositionally biased region" description="Basic and acidic residues" evidence="6">
    <location>
        <begin position="444"/>
        <end position="464"/>
    </location>
</feature>
<name>A0A9P7E7I7_9AGAM</name>
<feature type="compositionally biased region" description="Basic and acidic residues" evidence="6">
    <location>
        <begin position="260"/>
        <end position="269"/>
    </location>
</feature>
<dbReference type="GO" id="GO:0030154">
    <property type="term" value="P:cell differentiation"/>
    <property type="evidence" value="ECO:0007669"/>
    <property type="project" value="TreeGrafter"/>
</dbReference>
<dbReference type="InterPro" id="IPR001356">
    <property type="entry name" value="HD"/>
</dbReference>
<feature type="region of interest" description="Disordered" evidence="6">
    <location>
        <begin position="337"/>
        <end position="394"/>
    </location>
</feature>
<dbReference type="PROSITE" id="PS00027">
    <property type="entry name" value="HOMEOBOX_1"/>
    <property type="match status" value="2"/>
</dbReference>
<dbReference type="GeneID" id="64637157"/>
<dbReference type="Pfam" id="PF00046">
    <property type="entry name" value="Homeodomain"/>
    <property type="match status" value="3"/>
</dbReference>
<dbReference type="InterPro" id="IPR009057">
    <property type="entry name" value="Homeodomain-like_sf"/>
</dbReference>
<evidence type="ECO:0000256" key="4">
    <source>
        <dbReference type="PROSITE-ProRule" id="PRU00108"/>
    </source>
</evidence>
<evidence type="ECO:0000256" key="5">
    <source>
        <dbReference type="RuleBase" id="RU000682"/>
    </source>
</evidence>
<feature type="compositionally biased region" description="Polar residues" evidence="6">
    <location>
        <begin position="42"/>
        <end position="52"/>
    </location>
</feature>
<feature type="region of interest" description="Disordered" evidence="6">
    <location>
        <begin position="520"/>
        <end position="565"/>
    </location>
</feature>
<feature type="region of interest" description="Disordered" evidence="6">
    <location>
        <begin position="415"/>
        <end position="472"/>
    </location>
</feature>
<feature type="region of interest" description="Disordered" evidence="6">
    <location>
        <begin position="136"/>
        <end position="207"/>
    </location>
</feature>
<comment type="subcellular location">
    <subcellularLocation>
        <location evidence="4 5">Nucleus</location>
    </subcellularLocation>
</comment>
<feature type="DNA-binding region" description="Homeobox" evidence="4">
    <location>
        <begin position="464"/>
        <end position="523"/>
    </location>
</feature>
<dbReference type="OrthoDB" id="6159439at2759"/>
<feature type="compositionally biased region" description="Low complexity" evidence="6">
    <location>
        <begin position="171"/>
        <end position="199"/>
    </location>
</feature>
<evidence type="ECO:0000256" key="3">
    <source>
        <dbReference type="ARBA" id="ARBA00023242"/>
    </source>
</evidence>
<feature type="compositionally biased region" description="Acidic residues" evidence="6">
    <location>
        <begin position="554"/>
        <end position="565"/>
    </location>
</feature>
<feature type="DNA-binding region" description="Homeobox" evidence="4">
    <location>
        <begin position="92"/>
        <end position="151"/>
    </location>
</feature>
<protein>
    <recommendedName>
        <fullName evidence="7">Homeobox domain-containing protein</fullName>
    </recommendedName>
</protein>
<dbReference type="Proteomes" id="UP000807769">
    <property type="component" value="Unassembled WGS sequence"/>
</dbReference>
<evidence type="ECO:0000313" key="9">
    <source>
        <dbReference type="Proteomes" id="UP000807769"/>
    </source>
</evidence>
<dbReference type="SUPFAM" id="SSF46689">
    <property type="entry name" value="Homeodomain-like"/>
    <property type="match status" value="3"/>
</dbReference>
<dbReference type="GO" id="GO:0000978">
    <property type="term" value="F:RNA polymerase II cis-regulatory region sequence-specific DNA binding"/>
    <property type="evidence" value="ECO:0007669"/>
    <property type="project" value="TreeGrafter"/>
</dbReference>
<feature type="compositionally biased region" description="Basic and acidic residues" evidence="6">
    <location>
        <begin position="72"/>
        <end position="87"/>
    </location>
</feature>
<feature type="compositionally biased region" description="Polar residues" evidence="6">
    <location>
        <begin position="156"/>
        <end position="170"/>
    </location>
</feature>
<dbReference type="PANTHER" id="PTHR24324:SF9">
    <property type="entry name" value="HOMEOBOX DOMAIN-CONTAINING PROTEIN"/>
    <property type="match status" value="1"/>
</dbReference>
<dbReference type="InterPro" id="IPR017970">
    <property type="entry name" value="Homeobox_CS"/>
</dbReference>
<evidence type="ECO:0000256" key="2">
    <source>
        <dbReference type="ARBA" id="ARBA00023155"/>
    </source>
</evidence>
<evidence type="ECO:0000256" key="1">
    <source>
        <dbReference type="ARBA" id="ARBA00023125"/>
    </source>
</evidence>
<gene>
    <name evidence="8" type="ORF">BJ212DRAFT_414905</name>
</gene>
<sequence length="678" mass="75582">MEYQQSIYKPLSCLSLESCPPSAAMELTMDNVLFPTHRSQTNNHSISASSSVLGDVDPDDHSTVSTPIAIQDDEKPNKKALDPESADKGTSAKKPRHRHSPNQLAALNELYEKNEHPSLDDRTDLAEKLGMETKTVNAWFQNKRASTKKRNKPAPSASTDAPPQKSPSSTLPSIANLLNSSSPPPTTSSRNISSRSHPSSSRKKQKDILQLHDQHINESNYNHDKSFAPEFLSQDRFVPENQTVDSDRHHAVYAERGHFVPDPDSRFVSENDGASDGVTSRKNRGEPTRNRTTPEQTEALRRAYAINAHPSKDDREELAERIGMRLQSVTNWFQNQRTQARKHKEDHHPLTSSSPATADGSSHPSSVNDDDHGPSLTHLNFPPRASHPSLVPDRHLPMPSLPFLKLSPPELDEVKVPRSRMSLPPSSNPRLTSPRMRRSVTPYSRDREEMPRTNEGIKGEDAQSRPRRSRPEPYQLEALKKLLHRTSTPSIEQRNALALEVGMDIGKVTNWFRNIRQTARKRAKRAGVPLPRAPRGRGYQYNFSRETSSGSSSQEEDEDDAMDLDDEDTMEFDVDERSEEDFQEAVTPGMSPSPPPQKRIRAHVPLPMPRGVGNIGVESMGVGIIEPTAFQELEMAVGMSAGPSEYVNADTGMHATTFSGVKIEDALLLLSFHQHVVH</sequence>
<organism evidence="8 9">
    <name type="scientific">Suillus subaureus</name>
    <dbReference type="NCBI Taxonomy" id="48587"/>
    <lineage>
        <taxon>Eukaryota</taxon>
        <taxon>Fungi</taxon>
        <taxon>Dikarya</taxon>
        <taxon>Basidiomycota</taxon>
        <taxon>Agaricomycotina</taxon>
        <taxon>Agaricomycetes</taxon>
        <taxon>Agaricomycetidae</taxon>
        <taxon>Boletales</taxon>
        <taxon>Suillineae</taxon>
        <taxon>Suillaceae</taxon>
        <taxon>Suillus</taxon>
    </lineage>
</organism>
<dbReference type="AlphaFoldDB" id="A0A9P7E7I7"/>
<feature type="domain" description="Homeobox" evidence="7">
    <location>
        <begin position="462"/>
        <end position="522"/>
    </location>
</feature>
<keyword evidence="3 4" id="KW-0539">Nucleus</keyword>
<evidence type="ECO:0000256" key="6">
    <source>
        <dbReference type="SAM" id="MobiDB-lite"/>
    </source>
</evidence>
<proteinExistence type="predicted"/>
<keyword evidence="2 4" id="KW-0371">Homeobox</keyword>
<reference evidence="8" key="1">
    <citation type="journal article" date="2020" name="New Phytol.">
        <title>Comparative genomics reveals dynamic genome evolution in host specialist ectomycorrhizal fungi.</title>
        <authorList>
            <person name="Lofgren L.A."/>
            <person name="Nguyen N.H."/>
            <person name="Vilgalys R."/>
            <person name="Ruytinx J."/>
            <person name="Liao H.L."/>
            <person name="Branco S."/>
            <person name="Kuo A."/>
            <person name="LaButti K."/>
            <person name="Lipzen A."/>
            <person name="Andreopoulos W."/>
            <person name="Pangilinan J."/>
            <person name="Riley R."/>
            <person name="Hundley H."/>
            <person name="Na H."/>
            <person name="Barry K."/>
            <person name="Grigoriev I.V."/>
            <person name="Stajich J.E."/>
            <person name="Kennedy P.G."/>
        </authorList>
    </citation>
    <scope>NUCLEOTIDE SEQUENCE</scope>
    <source>
        <strain evidence="8">MN1</strain>
    </source>
</reference>
<dbReference type="PROSITE" id="PS50071">
    <property type="entry name" value="HOMEOBOX_2"/>
    <property type="match status" value="3"/>
</dbReference>
<feature type="DNA-binding region" description="Homeobox" evidence="4">
    <location>
        <begin position="285"/>
        <end position="344"/>
    </location>
</feature>
<dbReference type="SMART" id="SM00389">
    <property type="entry name" value="HOX"/>
    <property type="match status" value="3"/>
</dbReference>
<evidence type="ECO:0000313" key="8">
    <source>
        <dbReference type="EMBL" id="KAG1813179.1"/>
    </source>
</evidence>
<feature type="compositionally biased region" description="Polar residues" evidence="6">
    <location>
        <begin position="350"/>
        <end position="367"/>
    </location>
</feature>
<feature type="domain" description="Homeobox" evidence="7">
    <location>
        <begin position="283"/>
        <end position="343"/>
    </location>
</feature>
<comment type="caution">
    <text evidence="8">The sequence shown here is derived from an EMBL/GenBank/DDBJ whole genome shotgun (WGS) entry which is preliminary data.</text>
</comment>
<dbReference type="InterPro" id="IPR051000">
    <property type="entry name" value="Homeobox_DNA-bind_prot"/>
</dbReference>
<dbReference type="GO" id="GO:0000981">
    <property type="term" value="F:DNA-binding transcription factor activity, RNA polymerase II-specific"/>
    <property type="evidence" value="ECO:0007669"/>
    <property type="project" value="InterPro"/>
</dbReference>
<dbReference type="CDD" id="cd00086">
    <property type="entry name" value="homeodomain"/>
    <property type="match status" value="3"/>
</dbReference>
<feature type="domain" description="Homeobox" evidence="7">
    <location>
        <begin position="90"/>
        <end position="150"/>
    </location>
</feature>
<accession>A0A9P7E7I7</accession>